<dbReference type="AlphaFoldDB" id="Q9PBH2"/>
<sequence length="40" mass="4216">MFLLAGLGCGGHDLMLSVSLAPFAVAQGKHTVRMDSSRIQ</sequence>
<evidence type="ECO:0000313" key="2">
    <source>
        <dbReference type="Proteomes" id="UP000000812"/>
    </source>
</evidence>
<accession>Q9PBH2</accession>
<reference evidence="1 2" key="1">
    <citation type="journal article" date="2000" name="Nature">
        <title>The genome sequence of the plant pathogen Xylella fastidiosa.</title>
        <authorList>
            <person name="Simpson A.J."/>
            <person name="Reinach F.C."/>
            <person name="Arruda P."/>
            <person name="Abreu F.A."/>
            <person name="Acencio M."/>
            <person name="Alvarenga R."/>
            <person name="Alves L.M."/>
            <person name="Araya J.E."/>
            <person name="Baia G.S."/>
            <person name="Baptista C.S."/>
            <person name="Barros M.H."/>
            <person name="Bonaccorsi E.D."/>
            <person name="Bordin S."/>
            <person name="Bove J.M."/>
            <person name="Briones M.R."/>
            <person name="Bueno M.R."/>
            <person name="Camargo A.A."/>
            <person name="Camargo L.E."/>
            <person name="Carraro D.M."/>
            <person name="Carrer H."/>
            <person name="Colauto N.B."/>
            <person name="Colombo C."/>
            <person name="Costa F.F."/>
            <person name="Costa M.C."/>
            <person name="Costa-Neto C.M."/>
            <person name="Coutinho L.L."/>
            <person name="Cristofani M."/>
            <person name="Dias-Neto E."/>
            <person name="Docena C."/>
            <person name="El-Dorry H."/>
            <person name="Facincani A.P."/>
            <person name="Ferreira A.J."/>
            <person name="Ferreira V.C."/>
            <person name="Ferro J.A."/>
            <person name="Fraga J.S."/>
            <person name="Franca S.C."/>
            <person name="Franco M.C."/>
            <person name="Frohme M."/>
            <person name="Furlan L.R."/>
            <person name="Garnier M."/>
            <person name="Goldman G.H."/>
            <person name="Goldman M.H."/>
            <person name="Gomes S.L."/>
            <person name="Gruber A."/>
            <person name="Ho P.L."/>
            <person name="Hoheisel J.D."/>
            <person name="Junqueira M.L."/>
            <person name="Kemper E.L."/>
            <person name="Kitajima J.P."/>
            <person name="Krieger J.E."/>
            <person name="Kuramae E.E."/>
            <person name="Laigret F."/>
            <person name="Lambais M.R."/>
            <person name="Leite L.C."/>
            <person name="Lemos E.G."/>
            <person name="Lemos M.V."/>
            <person name="Lopes S.A."/>
            <person name="Lopes C.R."/>
            <person name="Machado J.A."/>
            <person name="Machado M.A."/>
            <person name="Madeira A.M."/>
            <person name="Madeira H.M."/>
            <person name="Marino C.L."/>
            <person name="Marques M.V."/>
            <person name="Martins E.A."/>
            <person name="Martins E.M."/>
            <person name="Matsukuma A.Y."/>
            <person name="Menck C.F."/>
            <person name="Miracca E.C."/>
            <person name="Miyaki C.Y."/>
            <person name="Monteriro-Vitorello C.B."/>
            <person name="Moon D.H."/>
            <person name="Nagai M.A."/>
            <person name="Nascimento A.L."/>
            <person name="Netto L.E."/>
            <person name="Nhani A.Jr."/>
            <person name="Nobrega F.G."/>
            <person name="Nunes L.R."/>
            <person name="Oliveira M.A."/>
            <person name="de Oliveira M.C."/>
            <person name="de Oliveira R.C."/>
            <person name="Palmieri D.A."/>
            <person name="Paris A."/>
            <person name="Peixoto B.R."/>
            <person name="Pereira G.A."/>
            <person name="Pereira H.A.Jr."/>
            <person name="Pesquero J.B."/>
            <person name="Quaggio R.B."/>
            <person name="Roberto P.G."/>
            <person name="Rodrigues V."/>
            <person name="de M Rosa A.J."/>
            <person name="de Rosa V.E.Jr."/>
            <person name="de Sa R.G."/>
            <person name="Santelli R.V."/>
            <person name="Sawasaki H.E."/>
            <person name="da Silva A.C."/>
            <person name="da Silva A.M."/>
            <person name="da Silva F.R."/>
            <person name="da Silva W.A.Jr."/>
            <person name="da Silveira J.F."/>
            <person name="Silvestri M.L."/>
            <person name="Siqueira W.J."/>
            <person name="de Souza A.A."/>
            <person name="de Souza A.P."/>
            <person name="Terenzi M.F."/>
            <person name="Truffi D."/>
            <person name="Tsai S.M."/>
            <person name="Tsuhako M.H."/>
            <person name="Vallada H."/>
            <person name="Van Sluys M.A."/>
            <person name="Verjovski-Almeida S."/>
            <person name="Vettore A.L."/>
            <person name="Zago M.A."/>
            <person name="Zatz M."/>
            <person name="Meidanis J."/>
            <person name="Setubal J.C."/>
        </authorList>
    </citation>
    <scope>NUCLEOTIDE SEQUENCE [LARGE SCALE GENOMIC DNA]</scope>
    <source>
        <strain evidence="1 2">9a5c</strain>
    </source>
</reference>
<dbReference type="HOGENOM" id="CLU_3298878_0_0_6"/>
<dbReference type="KEGG" id="xfa:XF_2172"/>
<name>Q9PBH2_XYLFA</name>
<organism evidence="1 2">
    <name type="scientific">Xylella fastidiosa (strain 9a5c)</name>
    <dbReference type="NCBI Taxonomy" id="160492"/>
    <lineage>
        <taxon>Bacteria</taxon>
        <taxon>Pseudomonadati</taxon>
        <taxon>Pseudomonadota</taxon>
        <taxon>Gammaproteobacteria</taxon>
        <taxon>Lysobacterales</taxon>
        <taxon>Lysobacteraceae</taxon>
        <taxon>Xylella</taxon>
    </lineage>
</organism>
<dbReference type="EMBL" id="AE003849">
    <property type="protein sequence ID" value="AAF84971.1"/>
    <property type="molecule type" value="Genomic_DNA"/>
</dbReference>
<dbReference type="Proteomes" id="UP000000812">
    <property type="component" value="Chromosome"/>
</dbReference>
<gene>
    <name evidence="1" type="ordered locus">XF_2172</name>
</gene>
<evidence type="ECO:0000313" key="1">
    <source>
        <dbReference type="EMBL" id="AAF84971.1"/>
    </source>
</evidence>
<protein>
    <submittedName>
        <fullName evidence="1">Uncharacterized protein</fullName>
    </submittedName>
</protein>
<dbReference type="PIR" id="A82590">
    <property type="entry name" value="A82590"/>
</dbReference>
<proteinExistence type="predicted"/>